<evidence type="ECO:0000313" key="2">
    <source>
        <dbReference type="EMBL" id="CDW30145.1"/>
    </source>
</evidence>
<evidence type="ECO:0000256" key="1">
    <source>
        <dbReference type="SAM" id="Phobius"/>
    </source>
</evidence>
<sequence>WCAGNYLGPKPAVLYSLVLHFYSITYKTCFCLTSIHFISFLLNQF</sequence>
<dbReference type="AlphaFoldDB" id="A0A0K2TWC5"/>
<organism evidence="2">
    <name type="scientific">Lepeophtheirus salmonis</name>
    <name type="common">Salmon louse</name>
    <name type="synonym">Caligus salmonis</name>
    <dbReference type="NCBI Taxonomy" id="72036"/>
    <lineage>
        <taxon>Eukaryota</taxon>
        <taxon>Metazoa</taxon>
        <taxon>Ecdysozoa</taxon>
        <taxon>Arthropoda</taxon>
        <taxon>Crustacea</taxon>
        <taxon>Multicrustacea</taxon>
        <taxon>Hexanauplia</taxon>
        <taxon>Copepoda</taxon>
        <taxon>Siphonostomatoida</taxon>
        <taxon>Caligidae</taxon>
        <taxon>Lepeophtheirus</taxon>
    </lineage>
</organism>
<feature type="non-terminal residue" evidence="2">
    <location>
        <position position="1"/>
    </location>
</feature>
<keyword evidence="1" id="KW-0472">Membrane</keyword>
<keyword evidence="1" id="KW-0812">Transmembrane</keyword>
<feature type="transmembrane region" description="Helical" evidence="1">
    <location>
        <begin position="20"/>
        <end position="42"/>
    </location>
</feature>
<proteinExistence type="predicted"/>
<accession>A0A0K2TWC5</accession>
<keyword evidence="1" id="KW-1133">Transmembrane helix</keyword>
<reference evidence="2" key="1">
    <citation type="submission" date="2014-05" db="EMBL/GenBank/DDBJ databases">
        <authorList>
            <person name="Chronopoulou M."/>
        </authorList>
    </citation>
    <scope>NUCLEOTIDE SEQUENCE</scope>
    <source>
        <tissue evidence="2">Whole organism</tissue>
    </source>
</reference>
<protein>
    <submittedName>
        <fullName evidence="2">Uncharacterized protein</fullName>
    </submittedName>
</protein>
<name>A0A0K2TWC5_LEPSM</name>
<dbReference type="EMBL" id="HACA01012784">
    <property type="protein sequence ID" value="CDW30145.1"/>
    <property type="molecule type" value="Transcribed_RNA"/>
</dbReference>